<gene>
    <name evidence="11" type="primary">trxA</name>
    <name evidence="11" type="ORF">QNI16_01610</name>
    <name evidence="12" type="ORF">QNI19_06130</name>
</gene>
<evidence type="ECO:0000313" key="11">
    <source>
        <dbReference type="EMBL" id="MDJ1479159.1"/>
    </source>
</evidence>
<dbReference type="NCBIfam" id="TIGR01068">
    <property type="entry name" value="thioredoxin"/>
    <property type="match status" value="1"/>
</dbReference>
<dbReference type="PANTHER" id="PTHR45663:SF11">
    <property type="entry name" value="GEO12009P1"/>
    <property type="match status" value="1"/>
</dbReference>
<evidence type="ECO:0000259" key="10">
    <source>
        <dbReference type="PROSITE" id="PS51352"/>
    </source>
</evidence>
<evidence type="ECO:0000256" key="8">
    <source>
        <dbReference type="PIRSR" id="PIRSR000077-1"/>
    </source>
</evidence>
<keyword evidence="4 9" id="KW-1015">Disulfide bond</keyword>
<dbReference type="RefSeq" id="WP_313975112.1">
    <property type="nucleotide sequence ID" value="NZ_JASJOR010000001.1"/>
</dbReference>
<dbReference type="PROSITE" id="PS51352">
    <property type="entry name" value="THIOREDOXIN_2"/>
    <property type="match status" value="1"/>
</dbReference>
<dbReference type="CDD" id="cd02947">
    <property type="entry name" value="TRX_family"/>
    <property type="match status" value="1"/>
</dbReference>
<feature type="domain" description="Thioredoxin" evidence="10">
    <location>
        <begin position="1"/>
        <end position="111"/>
    </location>
</feature>
<dbReference type="EMBL" id="JASJOT010000003">
    <property type="protein sequence ID" value="MDJ1492500.1"/>
    <property type="molecule type" value="Genomic_DNA"/>
</dbReference>
<name>A0AAE3U3W3_9BACT</name>
<dbReference type="InterPro" id="IPR036249">
    <property type="entry name" value="Thioredoxin-like_sf"/>
</dbReference>
<reference evidence="11 13" key="1">
    <citation type="submission" date="2023-05" db="EMBL/GenBank/DDBJ databases">
        <authorList>
            <person name="Zhang X."/>
        </authorList>
    </citation>
    <scope>NUCLEOTIDE SEQUENCE</scope>
    <source>
        <strain evidence="12 13">DM2B3-1</strain>
        <strain evidence="11">YF14B1</strain>
    </source>
</reference>
<evidence type="ECO:0000256" key="9">
    <source>
        <dbReference type="PIRSR" id="PIRSR000077-4"/>
    </source>
</evidence>
<dbReference type="Proteomes" id="UP001228581">
    <property type="component" value="Unassembled WGS sequence"/>
</dbReference>
<dbReference type="PROSITE" id="PS00194">
    <property type="entry name" value="THIOREDOXIN_1"/>
    <property type="match status" value="1"/>
</dbReference>
<dbReference type="GO" id="GO:0005829">
    <property type="term" value="C:cytosol"/>
    <property type="evidence" value="ECO:0007669"/>
    <property type="project" value="TreeGrafter"/>
</dbReference>
<dbReference type="SUPFAM" id="SSF52833">
    <property type="entry name" value="Thioredoxin-like"/>
    <property type="match status" value="1"/>
</dbReference>
<sequence>MGKAIEINDSNFDQIIAGDQPVMIDFWADWCGPCKIIAPAVEELAADFEGKAVVGKLDVQNNSQIPHRFGIRNIPTLLIFKNGQVIDKQVGVAPKAILAQKLNAAMEESVK</sequence>
<comment type="caution">
    <text evidence="11">The sequence shown here is derived from an EMBL/GenBank/DDBJ whole genome shotgun (WGS) entry which is preliminary data.</text>
</comment>
<dbReference type="InterPro" id="IPR005746">
    <property type="entry name" value="Thioredoxin"/>
</dbReference>
<feature type="active site" description="Nucleophile" evidence="8">
    <location>
        <position position="31"/>
    </location>
</feature>
<dbReference type="PANTHER" id="PTHR45663">
    <property type="entry name" value="GEO12009P1"/>
    <property type="match status" value="1"/>
</dbReference>
<comment type="similarity">
    <text evidence="1 7">Belongs to the thioredoxin family.</text>
</comment>
<dbReference type="EMBL" id="JASJOS010000001">
    <property type="protein sequence ID" value="MDJ1479159.1"/>
    <property type="molecule type" value="Genomic_DNA"/>
</dbReference>
<evidence type="ECO:0000313" key="13">
    <source>
        <dbReference type="Proteomes" id="UP001228581"/>
    </source>
</evidence>
<evidence type="ECO:0000256" key="5">
    <source>
        <dbReference type="ARBA" id="ARBA00023284"/>
    </source>
</evidence>
<dbReference type="PRINTS" id="PR00421">
    <property type="entry name" value="THIOREDOXIN"/>
</dbReference>
<evidence type="ECO:0000256" key="6">
    <source>
        <dbReference type="NCBIfam" id="TIGR01068"/>
    </source>
</evidence>
<evidence type="ECO:0000256" key="2">
    <source>
        <dbReference type="ARBA" id="ARBA00022448"/>
    </source>
</evidence>
<dbReference type="InterPro" id="IPR017937">
    <property type="entry name" value="Thioredoxin_CS"/>
</dbReference>
<evidence type="ECO:0000313" key="12">
    <source>
        <dbReference type="EMBL" id="MDJ1492500.1"/>
    </source>
</evidence>
<keyword evidence="3" id="KW-0249">Electron transport</keyword>
<dbReference type="Gene3D" id="3.40.30.10">
    <property type="entry name" value="Glutaredoxin"/>
    <property type="match status" value="1"/>
</dbReference>
<dbReference type="GO" id="GO:0015035">
    <property type="term" value="F:protein-disulfide reductase activity"/>
    <property type="evidence" value="ECO:0007669"/>
    <property type="project" value="UniProtKB-UniRule"/>
</dbReference>
<feature type="active site" description="Nucleophile" evidence="8">
    <location>
        <position position="34"/>
    </location>
</feature>
<dbReference type="Proteomes" id="UP001241110">
    <property type="component" value="Unassembled WGS sequence"/>
</dbReference>
<accession>A0AAE3U3W3</accession>
<evidence type="ECO:0000256" key="4">
    <source>
        <dbReference type="ARBA" id="ARBA00023157"/>
    </source>
</evidence>
<evidence type="ECO:0000313" key="14">
    <source>
        <dbReference type="Proteomes" id="UP001241110"/>
    </source>
</evidence>
<dbReference type="FunFam" id="3.40.30.10:FF:000001">
    <property type="entry name" value="Thioredoxin"/>
    <property type="match status" value="1"/>
</dbReference>
<dbReference type="AlphaFoldDB" id="A0AAE3U3W3"/>
<protein>
    <recommendedName>
        <fullName evidence="6 7">Thioredoxin</fullName>
    </recommendedName>
</protein>
<organism evidence="11 14">
    <name type="scientific">Xanthocytophaga flava</name>
    <dbReference type="NCBI Taxonomy" id="3048013"/>
    <lineage>
        <taxon>Bacteria</taxon>
        <taxon>Pseudomonadati</taxon>
        <taxon>Bacteroidota</taxon>
        <taxon>Cytophagia</taxon>
        <taxon>Cytophagales</taxon>
        <taxon>Rhodocytophagaceae</taxon>
        <taxon>Xanthocytophaga</taxon>
    </lineage>
</organism>
<dbReference type="GO" id="GO:0045454">
    <property type="term" value="P:cell redox homeostasis"/>
    <property type="evidence" value="ECO:0007669"/>
    <property type="project" value="TreeGrafter"/>
</dbReference>
<dbReference type="PIRSF" id="PIRSF000077">
    <property type="entry name" value="Thioredoxin"/>
    <property type="match status" value="1"/>
</dbReference>
<evidence type="ECO:0000256" key="1">
    <source>
        <dbReference type="ARBA" id="ARBA00008987"/>
    </source>
</evidence>
<dbReference type="InterPro" id="IPR013766">
    <property type="entry name" value="Thioredoxin_domain"/>
</dbReference>
<feature type="disulfide bond" description="Redox-active" evidence="9">
    <location>
        <begin position="31"/>
        <end position="34"/>
    </location>
</feature>
<evidence type="ECO:0000256" key="7">
    <source>
        <dbReference type="PIRNR" id="PIRNR000077"/>
    </source>
</evidence>
<keyword evidence="2" id="KW-0813">Transport</keyword>
<keyword evidence="5 9" id="KW-0676">Redox-active center</keyword>
<evidence type="ECO:0000256" key="3">
    <source>
        <dbReference type="ARBA" id="ARBA00022982"/>
    </source>
</evidence>
<feature type="site" description="Contributes to redox potential value" evidence="8">
    <location>
        <position position="33"/>
    </location>
</feature>
<proteinExistence type="inferred from homology"/>
<feature type="site" description="Contributes to redox potential value" evidence="8">
    <location>
        <position position="32"/>
    </location>
</feature>
<dbReference type="Pfam" id="PF00085">
    <property type="entry name" value="Thioredoxin"/>
    <property type="match status" value="1"/>
</dbReference>
<keyword evidence="13" id="KW-1185">Reference proteome</keyword>
<feature type="site" description="Deprotonates C-terminal active site Cys" evidence="8">
    <location>
        <position position="25"/>
    </location>
</feature>